<proteinExistence type="predicted"/>
<dbReference type="Pfam" id="PF00550">
    <property type="entry name" value="PP-binding"/>
    <property type="match status" value="1"/>
</dbReference>
<evidence type="ECO:0000313" key="3">
    <source>
        <dbReference type="Proteomes" id="UP000437736"/>
    </source>
</evidence>
<organism evidence="2 3">
    <name type="scientific">Acidiferrimicrobium australe</name>
    <dbReference type="NCBI Taxonomy" id="2664430"/>
    <lineage>
        <taxon>Bacteria</taxon>
        <taxon>Bacillati</taxon>
        <taxon>Actinomycetota</taxon>
        <taxon>Acidimicrobiia</taxon>
        <taxon>Acidimicrobiales</taxon>
        <taxon>Acidimicrobiaceae</taxon>
        <taxon>Acidiferrimicrobium</taxon>
    </lineage>
</organism>
<dbReference type="InterPro" id="IPR036736">
    <property type="entry name" value="ACP-like_sf"/>
</dbReference>
<reference evidence="2 3" key="1">
    <citation type="submission" date="2019-11" db="EMBL/GenBank/DDBJ databases">
        <title>Acidiferrimicrobium australis gen. nov., sp. nov., an acidophilic and obligately heterotrophic, member of the Actinobacteria that catalyses dissimilatory oxido- reduction of iron isolated from metal-rich acidic water in Chile.</title>
        <authorList>
            <person name="Gonzalez D."/>
            <person name="Huber K."/>
            <person name="Hedrich S."/>
            <person name="Rojas-Villalobos C."/>
            <person name="Quatrini R."/>
            <person name="Dinamarca M.A."/>
            <person name="Schwarz A."/>
            <person name="Canales C."/>
            <person name="Nancucheo I."/>
        </authorList>
    </citation>
    <scope>NUCLEOTIDE SEQUENCE [LARGE SCALE GENOMIC DNA]</scope>
    <source>
        <strain evidence="2 3">USS-CCA1</strain>
    </source>
</reference>
<dbReference type="PROSITE" id="PS50075">
    <property type="entry name" value="CARRIER"/>
    <property type="match status" value="1"/>
</dbReference>
<keyword evidence="3" id="KW-1185">Reference proteome</keyword>
<dbReference type="EMBL" id="WJHE01000937">
    <property type="protein sequence ID" value="MST34306.1"/>
    <property type="molecule type" value="Genomic_DNA"/>
</dbReference>
<accession>A0ABW9QXC3</accession>
<gene>
    <name evidence="2" type="ORF">GHK86_16455</name>
</gene>
<comment type="caution">
    <text evidence="2">The sequence shown here is derived from an EMBL/GenBank/DDBJ whole genome shotgun (WGS) entry which is preliminary data.</text>
</comment>
<feature type="non-terminal residue" evidence="2">
    <location>
        <position position="81"/>
    </location>
</feature>
<evidence type="ECO:0000313" key="2">
    <source>
        <dbReference type="EMBL" id="MST34306.1"/>
    </source>
</evidence>
<protein>
    <submittedName>
        <fullName evidence="2">Acyl carrier protein</fullName>
    </submittedName>
</protein>
<dbReference type="Gene3D" id="1.10.1200.10">
    <property type="entry name" value="ACP-like"/>
    <property type="match status" value="1"/>
</dbReference>
<sequence>MNDDQARELTRSLLHTIAPEADLDRLDADEPLRDALDLDSIDFLNFVAAIHERTGVDIPERDYPAVSTLAGCAAYLSGAGA</sequence>
<evidence type="ECO:0000259" key="1">
    <source>
        <dbReference type="PROSITE" id="PS50075"/>
    </source>
</evidence>
<dbReference type="InterPro" id="IPR009081">
    <property type="entry name" value="PP-bd_ACP"/>
</dbReference>
<name>A0ABW9QXC3_9ACTN</name>
<dbReference type="Proteomes" id="UP000437736">
    <property type="component" value="Unassembled WGS sequence"/>
</dbReference>
<dbReference type="SUPFAM" id="SSF47336">
    <property type="entry name" value="ACP-like"/>
    <property type="match status" value="1"/>
</dbReference>
<feature type="domain" description="Carrier" evidence="1">
    <location>
        <begin position="4"/>
        <end position="80"/>
    </location>
</feature>